<evidence type="ECO:0000313" key="3">
    <source>
        <dbReference type="Proteomes" id="UP000266841"/>
    </source>
</evidence>
<reference evidence="2 3" key="1">
    <citation type="journal article" date="2012" name="Genome Biol.">
        <title>Genome and low-iron response of an oceanic diatom adapted to chronic iron limitation.</title>
        <authorList>
            <person name="Lommer M."/>
            <person name="Specht M."/>
            <person name="Roy A.S."/>
            <person name="Kraemer L."/>
            <person name="Andreson R."/>
            <person name="Gutowska M.A."/>
            <person name="Wolf J."/>
            <person name="Bergner S.V."/>
            <person name="Schilhabel M.B."/>
            <person name="Klostermeier U.C."/>
            <person name="Beiko R.G."/>
            <person name="Rosenstiel P."/>
            <person name="Hippler M."/>
            <person name="Laroche J."/>
        </authorList>
    </citation>
    <scope>NUCLEOTIDE SEQUENCE [LARGE SCALE GENOMIC DNA]</scope>
    <source>
        <strain evidence="2 3">CCMP1005</strain>
    </source>
</reference>
<feature type="non-terminal residue" evidence="2">
    <location>
        <position position="1"/>
    </location>
</feature>
<accession>K0RE53</accession>
<evidence type="ECO:0000313" key="2">
    <source>
        <dbReference type="EMBL" id="EJK50529.1"/>
    </source>
</evidence>
<protein>
    <submittedName>
        <fullName evidence="2">Uncharacterized protein</fullName>
    </submittedName>
</protein>
<name>K0RE53_THAOC</name>
<sequence>RGSVTAAGGGGTARDPGRNRGNRGPGRLSRVVKTVDIFLPARSLVALRLARFSFSPDFLLPAPLVTVSPYRRSESNRGSSEAPSGTDGVVAAIVGAVRNRRRAIVDVVLPTRPGLSVSLLVAEVQGVKVSPRLPSGRERKAPVVRSDLLLCPQWDSHLSSPQSSSRFVLSRLSSSISFIARVSAALQSSFPVSSRARLSGTHIARVGWLAGTSGPGFLELTRDARNGTSPGKGENERAKSEGPCEPLRIRDRIASFSDLPIEGGPAAAEMFRREGSKE</sequence>
<proteinExistence type="predicted"/>
<comment type="caution">
    <text evidence="2">The sequence shown here is derived from an EMBL/GenBank/DDBJ whole genome shotgun (WGS) entry which is preliminary data.</text>
</comment>
<feature type="compositionally biased region" description="Basic and acidic residues" evidence="1">
    <location>
        <begin position="233"/>
        <end position="245"/>
    </location>
</feature>
<gene>
    <name evidence="2" type="ORF">THAOC_30469</name>
</gene>
<organism evidence="2 3">
    <name type="scientific">Thalassiosira oceanica</name>
    <name type="common">Marine diatom</name>
    <dbReference type="NCBI Taxonomy" id="159749"/>
    <lineage>
        <taxon>Eukaryota</taxon>
        <taxon>Sar</taxon>
        <taxon>Stramenopiles</taxon>
        <taxon>Ochrophyta</taxon>
        <taxon>Bacillariophyta</taxon>
        <taxon>Coscinodiscophyceae</taxon>
        <taxon>Thalassiosirophycidae</taxon>
        <taxon>Thalassiosirales</taxon>
        <taxon>Thalassiosiraceae</taxon>
        <taxon>Thalassiosira</taxon>
    </lineage>
</organism>
<feature type="region of interest" description="Disordered" evidence="1">
    <location>
        <begin position="225"/>
        <end position="245"/>
    </location>
</feature>
<feature type="region of interest" description="Disordered" evidence="1">
    <location>
        <begin position="1"/>
        <end position="27"/>
    </location>
</feature>
<dbReference type="EMBL" id="AGNL01043501">
    <property type="protein sequence ID" value="EJK50529.1"/>
    <property type="molecule type" value="Genomic_DNA"/>
</dbReference>
<dbReference type="AlphaFoldDB" id="K0RE53"/>
<dbReference type="Proteomes" id="UP000266841">
    <property type="component" value="Unassembled WGS sequence"/>
</dbReference>
<keyword evidence="3" id="KW-1185">Reference proteome</keyword>
<evidence type="ECO:0000256" key="1">
    <source>
        <dbReference type="SAM" id="MobiDB-lite"/>
    </source>
</evidence>